<name>A0ABM7QIW9_9GAMM</name>
<accession>A0ABM7QIW9</accession>
<dbReference type="InterPro" id="IPR008984">
    <property type="entry name" value="SMAD_FHA_dom_sf"/>
</dbReference>
<dbReference type="RefSeq" id="WP_213379904.1">
    <property type="nucleotide sequence ID" value="NZ_AP024563.1"/>
</dbReference>
<proteinExistence type="predicted"/>
<reference evidence="2 3" key="1">
    <citation type="submission" date="2021-04" db="EMBL/GenBank/DDBJ databases">
        <title>Complete genome sequencing of Allochromatium tepidum strain NZ.</title>
        <authorList>
            <person name="Tsukatani Y."/>
            <person name="Mori H."/>
        </authorList>
    </citation>
    <scope>NUCLEOTIDE SEQUENCE [LARGE SCALE GENOMIC DNA]</scope>
    <source>
        <strain evidence="2 3">NZ</strain>
    </source>
</reference>
<dbReference type="PROSITE" id="PS50006">
    <property type="entry name" value="FHA_DOMAIN"/>
    <property type="match status" value="1"/>
</dbReference>
<dbReference type="Pfam" id="PF00498">
    <property type="entry name" value="FHA"/>
    <property type="match status" value="1"/>
</dbReference>
<gene>
    <name evidence="2" type="ORF">Atep_03550</name>
</gene>
<sequence>MTHHDEKASSDRPAGPGLMPAGIEALLNASGRVDPRLLARLVETCSEADFVRFMRRPVLAGLALQAGSLEQRQDGIGVVNQTFVFALHGEEPHESTPEALKRAIYPLVKRTDAAGASHILTIGCISDNDLVIPDMAISKHHAIIEIGPDGCSIRDRGSTNGTLVNSTPVGAKPLPLKDVDIIAFARYEFFFLTPESLYERLAITASSPPG</sequence>
<dbReference type="PANTHER" id="PTHR23308">
    <property type="entry name" value="NUCLEAR INHIBITOR OF PROTEIN PHOSPHATASE-1"/>
    <property type="match status" value="1"/>
</dbReference>
<dbReference type="InterPro" id="IPR000253">
    <property type="entry name" value="FHA_dom"/>
</dbReference>
<organism evidence="2 3">
    <name type="scientific">Allochromatium tepidum</name>
    <dbReference type="NCBI Taxonomy" id="553982"/>
    <lineage>
        <taxon>Bacteria</taxon>
        <taxon>Pseudomonadati</taxon>
        <taxon>Pseudomonadota</taxon>
        <taxon>Gammaproteobacteria</taxon>
        <taxon>Chromatiales</taxon>
        <taxon>Chromatiaceae</taxon>
        <taxon>Allochromatium</taxon>
    </lineage>
</organism>
<dbReference type="EMBL" id="AP024563">
    <property type="protein sequence ID" value="BCU05678.1"/>
    <property type="molecule type" value="Genomic_DNA"/>
</dbReference>
<dbReference type="SMART" id="SM00240">
    <property type="entry name" value="FHA"/>
    <property type="match status" value="1"/>
</dbReference>
<evidence type="ECO:0000259" key="1">
    <source>
        <dbReference type="PROSITE" id="PS50006"/>
    </source>
</evidence>
<dbReference type="CDD" id="cd00060">
    <property type="entry name" value="FHA"/>
    <property type="match status" value="1"/>
</dbReference>
<evidence type="ECO:0000313" key="2">
    <source>
        <dbReference type="EMBL" id="BCU05678.1"/>
    </source>
</evidence>
<feature type="domain" description="FHA" evidence="1">
    <location>
        <begin position="120"/>
        <end position="169"/>
    </location>
</feature>
<evidence type="ECO:0000313" key="3">
    <source>
        <dbReference type="Proteomes" id="UP000680679"/>
    </source>
</evidence>
<dbReference type="Gene3D" id="2.60.200.20">
    <property type="match status" value="1"/>
</dbReference>
<protein>
    <recommendedName>
        <fullName evidence="1">FHA domain-containing protein</fullName>
    </recommendedName>
</protein>
<dbReference type="InterPro" id="IPR050923">
    <property type="entry name" value="Cell_Proc_Reg/RNA_Proc"/>
</dbReference>
<keyword evidence="3" id="KW-1185">Reference proteome</keyword>
<dbReference type="SUPFAM" id="SSF49879">
    <property type="entry name" value="SMAD/FHA domain"/>
    <property type="match status" value="1"/>
</dbReference>
<dbReference type="Proteomes" id="UP000680679">
    <property type="component" value="Chromosome"/>
</dbReference>